<dbReference type="InterPro" id="IPR022025">
    <property type="entry name" value="Amidoligase_2"/>
</dbReference>
<keyword evidence="2" id="KW-1185">Reference proteome</keyword>
<organism evidence="1 2">
    <name type="scientific">Penicillium daleae</name>
    <dbReference type="NCBI Taxonomy" id="63821"/>
    <lineage>
        <taxon>Eukaryota</taxon>
        <taxon>Fungi</taxon>
        <taxon>Dikarya</taxon>
        <taxon>Ascomycota</taxon>
        <taxon>Pezizomycotina</taxon>
        <taxon>Eurotiomycetes</taxon>
        <taxon>Eurotiomycetidae</taxon>
        <taxon>Eurotiales</taxon>
        <taxon>Aspergillaceae</taxon>
        <taxon>Penicillium</taxon>
    </lineage>
</organism>
<evidence type="ECO:0000313" key="1">
    <source>
        <dbReference type="EMBL" id="KAJ5443735.1"/>
    </source>
</evidence>
<dbReference type="AlphaFoldDB" id="A0AAD6C375"/>
<name>A0AAD6C375_9EURO</name>
<dbReference type="RefSeq" id="XP_056763815.1">
    <property type="nucleotide sequence ID" value="XM_056910989.1"/>
</dbReference>
<reference evidence="1" key="1">
    <citation type="submission" date="2022-12" db="EMBL/GenBank/DDBJ databases">
        <authorList>
            <person name="Petersen C."/>
        </authorList>
    </citation>
    <scope>NUCLEOTIDE SEQUENCE</scope>
    <source>
        <strain evidence="1">IBT 16125</strain>
    </source>
</reference>
<comment type="caution">
    <text evidence="1">The sequence shown here is derived from an EMBL/GenBank/DDBJ whole genome shotgun (WGS) entry which is preliminary data.</text>
</comment>
<dbReference type="GeneID" id="81601232"/>
<gene>
    <name evidence="1" type="ORF">N7458_007607</name>
</gene>
<dbReference type="EMBL" id="JAPVEA010000007">
    <property type="protein sequence ID" value="KAJ5443735.1"/>
    <property type="molecule type" value="Genomic_DNA"/>
</dbReference>
<dbReference type="PANTHER" id="PTHR36847:SF1">
    <property type="entry name" value="AMIDOLIGASE ENZYME"/>
    <property type="match status" value="1"/>
</dbReference>
<accession>A0AAD6C375</accession>
<dbReference type="PANTHER" id="PTHR36847">
    <property type="entry name" value="AMIDOLIGASE ENZYME"/>
    <property type="match status" value="1"/>
</dbReference>
<dbReference type="Pfam" id="PF12224">
    <property type="entry name" value="Amidoligase_2"/>
    <property type="match status" value="1"/>
</dbReference>
<dbReference type="Proteomes" id="UP001213681">
    <property type="component" value="Unassembled WGS sequence"/>
</dbReference>
<evidence type="ECO:0000313" key="2">
    <source>
        <dbReference type="Proteomes" id="UP001213681"/>
    </source>
</evidence>
<protein>
    <submittedName>
        <fullName evidence="1">Amidoligase enzyme-domain-containing protein</fullName>
    </submittedName>
</protein>
<reference evidence="1" key="2">
    <citation type="journal article" date="2023" name="IMA Fungus">
        <title>Comparative genomic study of the Penicillium genus elucidates a diverse pangenome and 15 lateral gene transfer events.</title>
        <authorList>
            <person name="Petersen C."/>
            <person name="Sorensen T."/>
            <person name="Nielsen M.R."/>
            <person name="Sondergaard T.E."/>
            <person name="Sorensen J.L."/>
            <person name="Fitzpatrick D.A."/>
            <person name="Frisvad J.C."/>
            <person name="Nielsen K.L."/>
        </authorList>
    </citation>
    <scope>NUCLEOTIDE SEQUENCE</scope>
    <source>
        <strain evidence="1">IBT 16125</strain>
    </source>
</reference>
<sequence length="335" mass="38388">MDAGFKIGIELELLLRPIRRSKNEFKDLEDFAQFIVAHCNAARRPAPRMYNDVDGIYEGPNTTTEWSLTDDATIKTDEDDQLSPILRYHAQSTWRDQVRLVFKAIRLVCEVTSNRSCGVHVHISPPGESSWSLGTLKSLCRSIFYFEGAIEALVQPQRRSNEYTANNRRDNSLLKGKSITTCLNLVNRCNHPSEIADLMNDGGARYFSWNFTNLYYGGLATVEFRQAPGAIDETMCIPWVEFVVSFVHGSKMTSSYRDLLQYSRDVEGLRRFLTRHEVSGFKRSLLDHIFRGKSGFVVPQAVRTLSEEERTALWAKMEEGRKRNLMMMKLGLKPR</sequence>
<proteinExistence type="predicted"/>